<keyword evidence="2" id="KW-1185">Reference proteome</keyword>
<dbReference type="RefSeq" id="WP_210652486.1">
    <property type="nucleotide sequence ID" value="NZ_JAGKQQ010000001.1"/>
</dbReference>
<proteinExistence type="predicted"/>
<gene>
    <name evidence="1" type="ORF">J8F10_03440</name>
</gene>
<evidence type="ECO:0000313" key="1">
    <source>
        <dbReference type="EMBL" id="MBP3954350.1"/>
    </source>
</evidence>
<dbReference type="Proteomes" id="UP000676565">
    <property type="component" value="Unassembled WGS sequence"/>
</dbReference>
<organism evidence="1 2">
    <name type="scientific">Gemmata palustris</name>
    <dbReference type="NCBI Taxonomy" id="2822762"/>
    <lineage>
        <taxon>Bacteria</taxon>
        <taxon>Pseudomonadati</taxon>
        <taxon>Planctomycetota</taxon>
        <taxon>Planctomycetia</taxon>
        <taxon>Gemmatales</taxon>
        <taxon>Gemmataceae</taxon>
        <taxon>Gemmata</taxon>
    </lineage>
</organism>
<sequence>MGPRVGQLVWVSESGSWYDAVSPEARMKTYQITLPDDVAAFVDRVLAEKKWGTLDDLVMYALGTVGTELESDADTEIDALRKAVQVGIDQADRGELVDGEVVMKRLRDKLEAARKQPT</sequence>
<name>A0ABS5BM21_9BACT</name>
<reference evidence="1 2" key="1">
    <citation type="submission" date="2021-04" db="EMBL/GenBank/DDBJ databases">
        <authorList>
            <person name="Ivanova A."/>
        </authorList>
    </citation>
    <scope>NUCLEOTIDE SEQUENCE [LARGE SCALE GENOMIC DNA]</scope>
    <source>
        <strain evidence="1 2">G18</strain>
    </source>
</reference>
<evidence type="ECO:0008006" key="3">
    <source>
        <dbReference type="Google" id="ProtNLM"/>
    </source>
</evidence>
<comment type="caution">
    <text evidence="1">The sequence shown here is derived from an EMBL/GenBank/DDBJ whole genome shotgun (WGS) entry which is preliminary data.</text>
</comment>
<evidence type="ECO:0000313" key="2">
    <source>
        <dbReference type="Proteomes" id="UP000676565"/>
    </source>
</evidence>
<protein>
    <recommendedName>
        <fullName evidence="3">CopG family transcriptional regulator</fullName>
    </recommendedName>
</protein>
<dbReference type="EMBL" id="JAGKQQ010000001">
    <property type="protein sequence ID" value="MBP3954350.1"/>
    <property type="molecule type" value="Genomic_DNA"/>
</dbReference>
<accession>A0ABS5BM21</accession>